<accession>A0AAE0APK6</accession>
<name>A0AAE0APK6_9ROSI</name>
<keyword evidence="3" id="KW-1185">Reference proteome</keyword>
<dbReference type="EMBL" id="JANJYJ010000003">
    <property type="protein sequence ID" value="KAK3221921.1"/>
    <property type="molecule type" value="Genomic_DNA"/>
</dbReference>
<evidence type="ECO:0000313" key="3">
    <source>
        <dbReference type="Proteomes" id="UP001281410"/>
    </source>
</evidence>
<feature type="domain" description="RNase H type-1" evidence="1">
    <location>
        <begin position="2"/>
        <end position="52"/>
    </location>
</feature>
<dbReference type="Proteomes" id="UP001281410">
    <property type="component" value="Unassembled WGS sequence"/>
</dbReference>
<gene>
    <name evidence="2" type="ORF">Dsin_008946</name>
</gene>
<dbReference type="GO" id="GO:0004523">
    <property type="term" value="F:RNA-DNA hybrid ribonuclease activity"/>
    <property type="evidence" value="ECO:0007669"/>
    <property type="project" value="InterPro"/>
</dbReference>
<dbReference type="InterPro" id="IPR002156">
    <property type="entry name" value="RNaseH_domain"/>
</dbReference>
<dbReference type="PANTHER" id="PTHR34023">
    <property type="entry name" value="RNASE H DOMAIN-CONTAINING PROTEIN"/>
    <property type="match status" value="1"/>
</dbReference>
<proteinExistence type="predicted"/>
<dbReference type="GO" id="GO:0003676">
    <property type="term" value="F:nucleic acid binding"/>
    <property type="evidence" value="ECO:0007669"/>
    <property type="project" value="InterPro"/>
</dbReference>
<comment type="caution">
    <text evidence="2">The sequence shown here is derived from an EMBL/GenBank/DDBJ whole genome shotgun (WGS) entry which is preliminary data.</text>
</comment>
<evidence type="ECO:0000313" key="2">
    <source>
        <dbReference type="EMBL" id="KAK3221921.1"/>
    </source>
</evidence>
<protein>
    <recommendedName>
        <fullName evidence="1">RNase H type-1 domain-containing protein</fullName>
    </recommendedName>
</protein>
<evidence type="ECO:0000259" key="1">
    <source>
        <dbReference type="Pfam" id="PF13456"/>
    </source>
</evidence>
<organism evidence="2 3">
    <name type="scientific">Dipteronia sinensis</name>
    <dbReference type="NCBI Taxonomy" id="43782"/>
    <lineage>
        <taxon>Eukaryota</taxon>
        <taxon>Viridiplantae</taxon>
        <taxon>Streptophyta</taxon>
        <taxon>Embryophyta</taxon>
        <taxon>Tracheophyta</taxon>
        <taxon>Spermatophyta</taxon>
        <taxon>Magnoliopsida</taxon>
        <taxon>eudicotyledons</taxon>
        <taxon>Gunneridae</taxon>
        <taxon>Pentapetalae</taxon>
        <taxon>rosids</taxon>
        <taxon>malvids</taxon>
        <taxon>Sapindales</taxon>
        <taxon>Sapindaceae</taxon>
        <taxon>Hippocastanoideae</taxon>
        <taxon>Acereae</taxon>
        <taxon>Dipteronia</taxon>
    </lineage>
</organism>
<dbReference type="Pfam" id="PF13456">
    <property type="entry name" value="RVT_3"/>
    <property type="match status" value="1"/>
</dbReference>
<dbReference type="AlphaFoldDB" id="A0AAE0APK6"/>
<reference evidence="2" key="1">
    <citation type="journal article" date="2023" name="Plant J.">
        <title>Genome sequences and population genomics provide insights into the demographic history, inbreeding, and mutation load of two 'living fossil' tree species of Dipteronia.</title>
        <authorList>
            <person name="Feng Y."/>
            <person name="Comes H.P."/>
            <person name="Chen J."/>
            <person name="Zhu S."/>
            <person name="Lu R."/>
            <person name="Zhang X."/>
            <person name="Li P."/>
            <person name="Qiu J."/>
            <person name="Olsen K.M."/>
            <person name="Qiu Y."/>
        </authorList>
    </citation>
    <scope>NUCLEOTIDE SEQUENCE</scope>
    <source>
        <strain evidence="2">NBL</strain>
    </source>
</reference>
<dbReference type="PANTHER" id="PTHR34023:SF4">
    <property type="entry name" value="RNASE H TYPE-1 DOMAIN-CONTAINING PROTEIN"/>
    <property type="match status" value="1"/>
</dbReference>
<sequence>MSVVQLIAQNSNINHPMLSLIQSCKMLIAGSWDCTVNHVFREGNYVADGLARLGYGKEIGILFFDVPPSDIKVFWDANFRGVVSTMQCSISSLS</sequence>